<reference evidence="3 4" key="2">
    <citation type="submission" date="2018-11" db="EMBL/GenBank/DDBJ databases">
        <authorList>
            <consortium name="Pathogen Informatics"/>
        </authorList>
    </citation>
    <scope>NUCLEOTIDE SEQUENCE [LARGE SCALE GENOMIC DNA]</scope>
</reference>
<sequence>MKRQFLPKLLILACLLFTAVQTEAGCFPKCKRKPKSSPILVAVPNKTSTEERQAERDEEEEAGGGGGGGGQNEAVVEVIAPPVVQMTEQSVEAPTAGAQNERQESDAIQLLARVLNDITERPRPQRRDYYAYPALMDMSTPSIIEQVFRAYILAEIHRIESKMKPK</sequence>
<evidence type="ECO:0000256" key="2">
    <source>
        <dbReference type="SAM" id="SignalP"/>
    </source>
</evidence>
<evidence type="ECO:0000313" key="4">
    <source>
        <dbReference type="Proteomes" id="UP000278807"/>
    </source>
</evidence>
<organism evidence="5">
    <name type="scientific">Rodentolepis nana</name>
    <name type="common">Dwarf tapeworm</name>
    <name type="synonym">Hymenolepis nana</name>
    <dbReference type="NCBI Taxonomy" id="102285"/>
    <lineage>
        <taxon>Eukaryota</taxon>
        <taxon>Metazoa</taxon>
        <taxon>Spiralia</taxon>
        <taxon>Lophotrochozoa</taxon>
        <taxon>Platyhelminthes</taxon>
        <taxon>Cestoda</taxon>
        <taxon>Eucestoda</taxon>
        <taxon>Cyclophyllidea</taxon>
        <taxon>Hymenolepididae</taxon>
        <taxon>Rodentolepis</taxon>
    </lineage>
</organism>
<accession>A0A0R3TEG1</accession>
<name>A0A0R3TEG1_RODNA</name>
<dbReference type="AlphaFoldDB" id="A0A0R3TEG1"/>
<feature type="signal peptide" evidence="2">
    <location>
        <begin position="1"/>
        <end position="24"/>
    </location>
</feature>
<reference evidence="5" key="1">
    <citation type="submission" date="2017-02" db="UniProtKB">
        <authorList>
            <consortium name="WormBaseParasite"/>
        </authorList>
    </citation>
    <scope>IDENTIFICATION</scope>
</reference>
<protein>
    <submittedName>
        <fullName evidence="3 5">Uncharacterized protein</fullName>
    </submittedName>
</protein>
<evidence type="ECO:0000313" key="3">
    <source>
        <dbReference type="EMBL" id="VDO01309.1"/>
    </source>
</evidence>
<evidence type="ECO:0000313" key="5">
    <source>
        <dbReference type="WBParaSite" id="HNAJ_0000545001-mRNA-1"/>
    </source>
</evidence>
<gene>
    <name evidence="3" type="ORF">HNAJ_LOCUS5449</name>
</gene>
<keyword evidence="4" id="KW-1185">Reference proteome</keyword>
<dbReference type="EMBL" id="UZAE01004676">
    <property type="protein sequence ID" value="VDO01309.1"/>
    <property type="molecule type" value="Genomic_DNA"/>
</dbReference>
<keyword evidence="2" id="KW-0732">Signal</keyword>
<evidence type="ECO:0000256" key="1">
    <source>
        <dbReference type="SAM" id="MobiDB-lite"/>
    </source>
</evidence>
<feature type="chain" id="PRO_5043131791" evidence="2">
    <location>
        <begin position="25"/>
        <end position="166"/>
    </location>
</feature>
<dbReference type="WBParaSite" id="HNAJ_0000545001-mRNA-1">
    <property type="protein sequence ID" value="HNAJ_0000545001-mRNA-1"/>
    <property type="gene ID" value="HNAJ_0000545001"/>
</dbReference>
<feature type="region of interest" description="Disordered" evidence="1">
    <location>
        <begin position="39"/>
        <end position="74"/>
    </location>
</feature>
<dbReference type="OrthoDB" id="10454204at2759"/>
<proteinExistence type="predicted"/>
<dbReference type="Proteomes" id="UP000278807">
    <property type="component" value="Unassembled WGS sequence"/>
</dbReference>